<dbReference type="GO" id="GO:0006355">
    <property type="term" value="P:regulation of DNA-templated transcription"/>
    <property type="evidence" value="ECO:0007669"/>
    <property type="project" value="InterPro"/>
</dbReference>
<dbReference type="SMART" id="SM00421">
    <property type="entry name" value="HTH_LUXR"/>
    <property type="match status" value="1"/>
</dbReference>
<dbReference type="PROSITE" id="PS50043">
    <property type="entry name" value="HTH_LUXR_2"/>
    <property type="match status" value="1"/>
</dbReference>
<organism evidence="2 3">
    <name type="scientific">Deinococcus koreensis</name>
    <dbReference type="NCBI Taxonomy" id="2054903"/>
    <lineage>
        <taxon>Bacteria</taxon>
        <taxon>Thermotogati</taxon>
        <taxon>Deinococcota</taxon>
        <taxon>Deinococci</taxon>
        <taxon>Deinococcales</taxon>
        <taxon>Deinococcaceae</taxon>
        <taxon>Deinococcus</taxon>
    </lineage>
</organism>
<name>A0A2K3UW17_9DEIO</name>
<dbReference type="Gene3D" id="3.40.50.300">
    <property type="entry name" value="P-loop containing nucleotide triphosphate hydrolases"/>
    <property type="match status" value="1"/>
</dbReference>
<dbReference type="PRINTS" id="PR00364">
    <property type="entry name" value="DISEASERSIST"/>
</dbReference>
<dbReference type="Pfam" id="PF13424">
    <property type="entry name" value="TPR_12"/>
    <property type="match status" value="1"/>
</dbReference>
<dbReference type="PANTHER" id="PTHR47691">
    <property type="entry name" value="REGULATOR-RELATED"/>
    <property type="match status" value="1"/>
</dbReference>
<dbReference type="AlphaFoldDB" id="A0A2K3UW17"/>
<evidence type="ECO:0000259" key="1">
    <source>
        <dbReference type="PROSITE" id="PS50043"/>
    </source>
</evidence>
<dbReference type="Proteomes" id="UP000236379">
    <property type="component" value="Unassembled WGS sequence"/>
</dbReference>
<dbReference type="SMART" id="SM00028">
    <property type="entry name" value="TPR"/>
    <property type="match status" value="2"/>
</dbReference>
<dbReference type="InterPro" id="IPR000792">
    <property type="entry name" value="Tscrpt_reg_LuxR_C"/>
</dbReference>
<dbReference type="Gene3D" id="1.10.10.10">
    <property type="entry name" value="Winged helix-like DNA-binding domain superfamily/Winged helix DNA-binding domain"/>
    <property type="match status" value="1"/>
</dbReference>
<protein>
    <submittedName>
        <fullName evidence="2">LuxR family transcriptional regulator</fullName>
    </submittedName>
</protein>
<proteinExistence type="predicted"/>
<dbReference type="PRINTS" id="PR00038">
    <property type="entry name" value="HTHLUXR"/>
</dbReference>
<dbReference type="SUPFAM" id="SSF52540">
    <property type="entry name" value="P-loop containing nucleoside triphosphate hydrolases"/>
    <property type="match status" value="1"/>
</dbReference>
<reference evidence="2 3" key="1">
    <citation type="submission" date="2018-01" db="EMBL/GenBank/DDBJ databases">
        <title>Deinococcus koreensis sp. nov., a radiation-resistant bacterium isolated from river water.</title>
        <authorList>
            <person name="Choi A."/>
        </authorList>
    </citation>
    <scope>NUCLEOTIDE SEQUENCE [LARGE SCALE GENOMIC DNA]</scope>
    <source>
        <strain evidence="2 3">SJW1-2</strain>
    </source>
</reference>
<dbReference type="Gene3D" id="1.25.40.10">
    <property type="entry name" value="Tetratricopeptide repeat domain"/>
    <property type="match status" value="1"/>
</dbReference>
<dbReference type="SUPFAM" id="SSF46894">
    <property type="entry name" value="C-terminal effector domain of the bipartite response regulators"/>
    <property type="match status" value="1"/>
</dbReference>
<dbReference type="SUPFAM" id="SSF48452">
    <property type="entry name" value="TPR-like"/>
    <property type="match status" value="1"/>
</dbReference>
<dbReference type="PANTHER" id="PTHR47691:SF3">
    <property type="entry name" value="HTH-TYPE TRANSCRIPTIONAL REGULATOR RV0890C-RELATED"/>
    <property type="match status" value="1"/>
</dbReference>
<dbReference type="Pfam" id="PF00196">
    <property type="entry name" value="GerE"/>
    <property type="match status" value="1"/>
</dbReference>
<dbReference type="InterPro" id="IPR049945">
    <property type="entry name" value="AAA_22"/>
</dbReference>
<dbReference type="GO" id="GO:0016887">
    <property type="term" value="F:ATP hydrolysis activity"/>
    <property type="evidence" value="ECO:0007669"/>
    <property type="project" value="InterPro"/>
</dbReference>
<sequence length="767" mass="83083">MPLALARYVHWVMSVLRGADQAASGQPALVGRDYELVLAQELLMRPQVRVLVVRGPGGVGKTRLAREVQARLNPNFDLGAVFVNLAPLSGEDQVLPAICRALDVRDAGSPLDALSRAVGEQGLLLVLDNLEHLPNPEGDIVALCARLPGVRLLVTSRRVLRVRQIHELPLAPLALPLHPEGAASSAAVQLFVQRAQEVEPDFSLTPDNTALVTAVCRALDGLPLALELAAARLRTVDLTGLLGWLETPLEVLDGGPLDDAPRSRSLRDAVRWSYDLLTPGEQAVFTACGVFVGGFTLDALEAVTARPDARATLIALVEHSLIQRAEGTPPRWQLLEPVREFAAEILRASPDAALLAGRHARFYLELAEETDALEMRPSPERMARLATDEPNLLAALEYFMASSQAMRAQALAYGLVPFWFGRGHPAQGMLHLQRVLDMQDSVPGTQRANLYGNAAGLASRAGFSEQAERWARMSLALYRDLNDSAGEADALATLADMLSTQGNHAEAIPLIQQALARLEALGNLTGQGVVSHNLAATLSQSGQYRASMPFFEQALKLWHQLEHPIGEAYTRGVRAVQHLRHHELDAGRIDARRAWQLGRDFQDVIFREALLFIAGLLAARLGHQLVGVRLAAASEALRTRASVHLPRACYRERDELIAELRAALPPADFAAAWEQGTQAGPEAVTADLDCAMQTEAQSAVSPPDALTPRELEVLAGVAQGHSDKRVAQTLGISPGTVGKHVANMLGKLELHNRVELARWALERHVTP</sequence>
<dbReference type="CDD" id="cd06170">
    <property type="entry name" value="LuxR_C_like"/>
    <property type="match status" value="1"/>
</dbReference>
<dbReference type="InterPro" id="IPR019734">
    <property type="entry name" value="TPR_rpt"/>
</dbReference>
<dbReference type="InterPro" id="IPR036388">
    <property type="entry name" value="WH-like_DNA-bd_sf"/>
</dbReference>
<dbReference type="EMBL" id="PPPD01000001">
    <property type="protein sequence ID" value="PNY80739.1"/>
    <property type="molecule type" value="Genomic_DNA"/>
</dbReference>
<keyword evidence="3" id="KW-1185">Reference proteome</keyword>
<feature type="domain" description="HTH luxR-type" evidence="1">
    <location>
        <begin position="699"/>
        <end position="764"/>
    </location>
</feature>
<dbReference type="InterPro" id="IPR011990">
    <property type="entry name" value="TPR-like_helical_dom_sf"/>
</dbReference>
<dbReference type="Pfam" id="PF13401">
    <property type="entry name" value="AAA_22"/>
    <property type="match status" value="1"/>
</dbReference>
<comment type="caution">
    <text evidence="2">The sequence shown here is derived from an EMBL/GenBank/DDBJ whole genome shotgun (WGS) entry which is preliminary data.</text>
</comment>
<evidence type="ECO:0000313" key="3">
    <source>
        <dbReference type="Proteomes" id="UP000236379"/>
    </source>
</evidence>
<dbReference type="GO" id="GO:0003677">
    <property type="term" value="F:DNA binding"/>
    <property type="evidence" value="ECO:0007669"/>
    <property type="project" value="InterPro"/>
</dbReference>
<gene>
    <name evidence="2" type="ORF">CVO96_04590</name>
</gene>
<evidence type="ECO:0000313" key="2">
    <source>
        <dbReference type="EMBL" id="PNY80739.1"/>
    </source>
</evidence>
<dbReference type="InterPro" id="IPR016032">
    <property type="entry name" value="Sig_transdc_resp-reg_C-effctor"/>
</dbReference>
<accession>A0A2K3UW17</accession>
<dbReference type="InterPro" id="IPR027417">
    <property type="entry name" value="P-loop_NTPase"/>
</dbReference>